<name>A0A6L2JNP8_TANCI</name>
<dbReference type="InterPro" id="IPR036397">
    <property type="entry name" value="RNaseH_sf"/>
</dbReference>
<dbReference type="Pfam" id="PF14223">
    <property type="entry name" value="Retrotran_gag_2"/>
    <property type="match status" value="1"/>
</dbReference>
<evidence type="ECO:0000256" key="3">
    <source>
        <dbReference type="SAM" id="MobiDB-lite"/>
    </source>
</evidence>
<dbReference type="CDD" id="cd09272">
    <property type="entry name" value="RNase_HI_RT_Ty1"/>
    <property type="match status" value="1"/>
</dbReference>
<evidence type="ECO:0000256" key="1">
    <source>
        <dbReference type="ARBA" id="ARBA00022750"/>
    </source>
</evidence>
<dbReference type="GO" id="GO:0003676">
    <property type="term" value="F:nucleic acid binding"/>
    <property type="evidence" value="ECO:0007669"/>
    <property type="project" value="InterPro"/>
</dbReference>
<dbReference type="InterPro" id="IPR036875">
    <property type="entry name" value="Znf_CCHC_sf"/>
</dbReference>
<feature type="compositionally biased region" description="Polar residues" evidence="3">
    <location>
        <begin position="384"/>
        <end position="400"/>
    </location>
</feature>
<dbReference type="SMART" id="SM00343">
    <property type="entry name" value="ZnF_C2HC"/>
    <property type="match status" value="1"/>
</dbReference>
<dbReference type="InterPro" id="IPR012337">
    <property type="entry name" value="RNaseH-like_sf"/>
</dbReference>
<feature type="domain" description="CCHC-type" evidence="4">
    <location>
        <begin position="175"/>
        <end position="190"/>
    </location>
</feature>
<dbReference type="PROSITE" id="PS50158">
    <property type="entry name" value="ZF_CCHC"/>
    <property type="match status" value="1"/>
</dbReference>
<dbReference type="Pfam" id="PF00098">
    <property type="entry name" value="zf-CCHC"/>
    <property type="match status" value="1"/>
</dbReference>
<keyword evidence="1" id="KW-0064">Aspartyl protease</keyword>
<dbReference type="SUPFAM" id="SSF56672">
    <property type="entry name" value="DNA/RNA polymerases"/>
    <property type="match status" value="1"/>
</dbReference>
<protein>
    <submittedName>
        <fullName evidence="5">Putative ribonuclease H-like domain-containing protein</fullName>
    </submittedName>
</protein>
<feature type="region of interest" description="Disordered" evidence="3">
    <location>
        <begin position="384"/>
        <end position="459"/>
    </location>
</feature>
<dbReference type="EMBL" id="BKCJ010001070">
    <property type="protein sequence ID" value="GEU38586.1"/>
    <property type="molecule type" value="Genomic_DNA"/>
</dbReference>
<feature type="region of interest" description="Disordered" evidence="3">
    <location>
        <begin position="823"/>
        <end position="842"/>
    </location>
</feature>
<dbReference type="PANTHER" id="PTHR11439">
    <property type="entry name" value="GAG-POL-RELATED RETROTRANSPOSON"/>
    <property type="match status" value="1"/>
</dbReference>
<dbReference type="PANTHER" id="PTHR11439:SF495">
    <property type="entry name" value="REVERSE TRANSCRIPTASE, RNA-DEPENDENT DNA POLYMERASE-RELATED"/>
    <property type="match status" value="1"/>
</dbReference>
<dbReference type="SUPFAM" id="SSF57756">
    <property type="entry name" value="Retrovirus zinc finger-like domains"/>
    <property type="match status" value="1"/>
</dbReference>
<evidence type="ECO:0000256" key="2">
    <source>
        <dbReference type="PROSITE-ProRule" id="PRU00047"/>
    </source>
</evidence>
<comment type="caution">
    <text evidence="5">The sequence shown here is derived from an EMBL/GenBank/DDBJ whole genome shotgun (WGS) entry which is preliminary data.</text>
</comment>
<feature type="region of interest" description="Disordered" evidence="3">
    <location>
        <begin position="791"/>
        <end position="812"/>
    </location>
</feature>
<dbReference type="InterPro" id="IPR013103">
    <property type="entry name" value="RVT_2"/>
</dbReference>
<gene>
    <name evidence="5" type="ORF">Tci_010564</name>
</gene>
<keyword evidence="1" id="KW-0378">Hydrolase</keyword>
<reference evidence="5" key="1">
    <citation type="journal article" date="2019" name="Sci. Rep.">
        <title>Draft genome of Tanacetum cinerariifolium, the natural source of mosquito coil.</title>
        <authorList>
            <person name="Yamashiro T."/>
            <person name="Shiraishi A."/>
            <person name="Satake H."/>
            <person name="Nakayama K."/>
        </authorList>
    </citation>
    <scope>NUCLEOTIDE SEQUENCE</scope>
</reference>
<dbReference type="GO" id="GO:0008270">
    <property type="term" value="F:zinc ion binding"/>
    <property type="evidence" value="ECO:0007669"/>
    <property type="project" value="UniProtKB-KW"/>
</dbReference>
<dbReference type="Pfam" id="PF22936">
    <property type="entry name" value="Pol_BBD"/>
    <property type="match status" value="1"/>
</dbReference>
<proteinExistence type="predicted"/>
<feature type="compositionally biased region" description="Polar residues" evidence="3">
    <location>
        <begin position="791"/>
        <end position="803"/>
    </location>
</feature>
<dbReference type="InterPro" id="IPR054722">
    <property type="entry name" value="PolX-like_BBD"/>
</dbReference>
<dbReference type="SUPFAM" id="SSF53098">
    <property type="entry name" value="Ribonuclease H-like"/>
    <property type="match status" value="1"/>
</dbReference>
<dbReference type="Gene3D" id="3.30.420.10">
    <property type="entry name" value="Ribonuclease H-like superfamily/Ribonuclease H"/>
    <property type="match status" value="1"/>
</dbReference>
<keyword evidence="2" id="KW-0862">Zinc</keyword>
<sequence length="1381" mass="154677">MKRTRRDRDGKVIILPPTIAEEHIAVQRESKARTTLLQSIPDDHVADFHYMDNAKDIWNAVKARFGGNAESKRMRKSMLKQEFSEFRIGEAEGLHKGSGNVIEDVLQSFVADTEPEQQLAYEDFEQIEKLDLEEMGLKWQMAMLSVRVYKFEEKAGRKIDFDKKESARFNKKKARCYKCQQRGHFARECRTKGRNDKQRYSSFKIKKTGKKEEDSKSLITVDTLVNWTNHDGESNRSIASKEFGMIVGCDTEDAIEEGVAKIYNLITGADTEEASTAGDAGEFALMGVTLEVHNCPFGCDNKYNELHKQYNELNEQNGRPLFHRFGKANSMKVVPSPLSGDYTSLSDHSDLDESQISYGTKSSTFSDSKSVSNDFVFCDDSNKSSEVNTNDFASSESSVKSLEPKPNDSTSCASTFSDLPSFSCNSSDKNDNTSRTSCNKNGYFNKKAGPVHSKNKVNYPNQFVPQDVLLRTGKVTIPPARPQPVPTGKLKVFAPVPAGRQNRPFPVPTDRGYSPSTYTPYVPTMSYTHMKYGGDRWATAVKPSANAKVEGIFDGGCSRSMTGNKERLDDFQVIQGGKVTFGGGEGRITGKGTIRTPTLDFENVYYVKELQHFNLFSISHICDNQNRVLFTDTECLVLSKYFKLLDESMVVLRVPRKHNLYTINLNNLCPREHKDATYPILRDFINLVENQLNKKVKAIRCDNGTEFKNALMIERCGSKEIKREYSNARTPQQNRVAKRKNRKLIEAARTMLADSKLPTMFWTKVGLGHEWYFDLDYLTDTLGYKHVQANQSAGTQGATTNPEGTKDVDSDSDCDEQVIIVPSYPSHSIPRTEPKDTSGDEVDDSLLNFADKIFQKEFTRLKGQEQRATSDAESLGLGIANDAEELQKTTSAKIVPIGSLLVPTGYIPVPAGATMVSIDDVPVHSSSSTDSFFDDEPTTRFPCPTDLGNHDPSPGVFSSSSYDDEFGVAVNTVASIVEVSPVVTRRINTIHPQSLIIADPTLAVQMRSKNKRDARGIVVRNKARLVAQGYRQEEGIDNDEVFAPVARIEAIRLFLAFTSYMGFMVYQMDVKSAFLYGRIDKEVYVTQPKGFVDPQHPMKVYKVVKALYGLHQAPRAWYATLSTFLLKHGYRRGTIDKTLFLKKNNRDIILVQVYVDDIIFGSIKKAWCDEFENKFDLRSVRTATTPYESPKPKAKNKSDSPGNVHLYRSMIGSLMYLTASKPDIMFAVSACSRNQVTPTTSNLEAVKKIFKYLKGQPKTNKDRKSTTGGCQFLGSRLISWQCKKQTIMAASSTEAKYVAAANCCGQSLYVSLGSFYFFYWSFLVPSACMSLVHAASSFFLPFYCICFVCIDMNVVGNDMTTAEQLIQFIKNQLAVAQVSSV</sequence>
<evidence type="ECO:0000259" key="4">
    <source>
        <dbReference type="PROSITE" id="PS50158"/>
    </source>
</evidence>
<evidence type="ECO:0000313" key="5">
    <source>
        <dbReference type="EMBL" id="GEU38586.1"/>
    </source>
</evidence>
<dbReference type="GO" id="GO:0004190">
    <property type="term" value="F:aspartic-type endopeptidase activity"/>
    <property type="evidence" value="ECO:0007669"/>
    <property type="project" value="UniProtKB-KW"/>
</dbReference>
<keyword evidence="2" id="KW-0479">Metal-binding</keyword>
<keyword evidence="1" id="KW-0645">Protease</keyword>
<dbReference type="Gene3D" id="4.10.60.10">
    <property type="entry name" value="Zinc finger, CCHC-type"/>
    <property type="match status" value="1"/>
</dbReference>
<organism evidence="5">
    <name type="scientific">Tanacetum cinerariifolium</name>
    <name type="common">Dalmatian daisy</name>
    <name type="synonym">Chrysanthemum cinerariifolium</name>
    <dbReference type="NCBI Taxonomy" id="118510"/>
    <lineage>
        <taxon>Eukaryota</taxon>
        <taxon>Viridiplantae</taxon>
        <taxon>Streptophyta</taxon>
        <taxon>Embryophyta</taxon>
        <taxon>Tracheophyta</taxon>
        <taxon>Spermatophyta</taxon>
        <taxon>Magnoliopsida</taxon>
        <taxon>eudicotyledons</taxon>
        <taxon>Gunneridae</taxon>
        <taxon>Pentapetalae</taxon>
        <taxon>asterids</taxon>
        <taxon>campanulids</taxon>
        <taxon>Asterales</taxon>
        <taxon>Asteraceae</taxon>
        <taxon>Asteroideae</taxon>
        <taxon>Anthemideae</taxon>
        <taxon>Anthemidinae</taxon>
        <taxon>Tanacetum</taxon>
    </lineage>
</organism>
<dbReference type="InterPro" id="IPR001878">
    <property type="entry name" value="Znf_CCHC"/>
</dbReference>
<dbReference type="InterPro" id="IPR043502">
    <property type="entry name" value="DNA/RNA_pol_sf"/>
</dbReference>
<keyword evidence="2" id="KW-0863">Zinc-finger</keyword>
<feature type="compositionally biased region" description="Polar residues" evidence="3">
    <location>
        <begin position="407"/>
        <end position="442"/>
    </location>
</feature>
<accession>A0A6L2JNP8</accession>
<dbReference type="Pfam" id="PF07727">
    <property type="entry name" value="RVT_2"/>
    <property type="match status" value="1"/>
</dbReference>